<evidence type="ECO:0000313" key="3">
    <source>
        <dbReference type="EMBL" id="BAN26092.1"/>
    </source>
</evidence>
<evidence type="ECO:0000256" key="2">
    <source>
        <dbReference type="SAM" id="SignalP"/>
    </source>
</evidence>
<dbReference type="PATRIC" id="fig|758793.3.peg.4339"/>
<accession>R4X367</accession>
<keyword evidence="4" id="KW-1185">Reference proteome</keyword>
<dbReference type="HOGENOM" id="CLU_2599237_0_0_4"/>
<protein>
    <submittedName>
        <fullName evidence="3">Uncharacterized protein</fullName>
    </submittedName>
</protein>
<dbReference type="EMBL" id="AP013060">
    <property type="protein sequence ID" value="BAN26092.1"/>
    <property type="molecule type" value="Genomic_DNA"/>
</dbReference>
<organism evidence="3 4">
    <name type="scientific">Caballeronia insecticola</name>
    <dbReference type="NCBI Taxonomy" id="758793"/>
    <lineage>
        <taxon>Bacteria</taxon>
        <taxon>Pseudomonadati</taxon>
        <taxon>Pseudomonadota</taxon>
        <taxon>Betaproteobacteria</taxon>
        <taxon>Burkholderiales</taxon>
        <taxon>Burkholderiaceae</taxon>
        <taxon>Caballeronia</taxon>
    </lineage>
</organism>
<reference evidence="3 4" key="1">
    <citation type="journal article" date="2013" name="Genome Announc.">
        <title>Complete Genome Sequence of Burkholderia sp. Strain RPE64, Bacterial Symbiont of the Bean Bug Riptortus pedestris.</title>
        <authorList>
            <person name="Shibata T.F."/>
            <person name="Maeda T."/>
            <person name="Nikoh N."/>
            <person name="Yamaguchi K."/>
            <person name="Oshima K."/>
            <person name="Hattori M."/>
            <person name="Nishiyama T."/>
            <person name="Hasebe M."/>
            <person name="Fukatsu T."/>
            <person name="Kikuchi Y."/>
            <person name="Shigenobu S."/>
        </authorList>
    </citation>
    <scope>NUCLEOTIDE SEQUENCE [LARGE SCALE GENOMIC DNA]</scope>
</reference>
<feature type="compositionally biased region" description="Polar residues" evidence="1">
    <location>
        <begin position="55"/>
        <end position="67"/>
    </location>
</feature>
<evidence type="ECO:0000313" key="4">
    <source>
        <dbReference type="Proteomes" id="UP000013966"/>
    </source>
</evidence>
<reference evidence="3 4" key="2">
    <citation type="journal article" date="2018" name="Int. J. Syst. Evol. Microbiol.">
        <title>Burkholderia insecticola sp. nov., a gut symbiotic bacterium of the bean bug Riptortus pedestris.</title>
        <authorList>
            <person name="Takeshita K."/>
            <person name="Tamaki H."/>
            <person name="Ohbayashi T."/>
            <person name="Meng X.-Y."/>
            <person name="Sone T."/>
            <person name="Mitani Y."/>
            <person name="Peeters C."/>
            <person name="Kikuchi Y."/>
            <person name="Vandamme P."/>
        </authorList>
    </citation>
    <scope>NUCLEOTIDE SEQUENCE [LARGE SCALE GENOMIC DNA]</scope>
    <source>
        <strain evidence="3">RPE64</strain>
    </source>
</reference>
<dbReference type="KEGG" id="buo:BRPE64_CCDS00090"/>
<dbReference type="STRING" id="758793.BRPE64_CCDS00090"/>
<name>R4X367_9BURK</name>
<feature type="signal peptide" evidence="2">
    <location>
        <begin position="1"/>
        <end position="25"/>
    </location>
</feature>
<sequence length="88" mass="8718">MAMRATMLYAATAAGLLAMSALAQAQDMQMAPAQGGAMQQNAQGASADSSYGGAMSTSKASGTSRDAWTPGTSQVCVAGLSCNIYTGS</sequence>
<feature type="chain" id="PRO_5004381785" evidence="2">
    <location>
        <begin position="26"/>
        <end position="88"/>
    </location>
</feature>
<feature type="region of interest" description="Disordered" evidence="1">
    <location>
        <begin position="33"/>
        <end position="67"/>
    </location>
</feature>
<proteinExistence type="predicted"/>
<dbReference type="Proteomes" id="UP000013966">
    <property type="component" value="Chromosome 3"/>
</dbReference>
<keyword evidence="2" id="KW-0732">Signal</keyword>
<feature type="compositionally biased region" description="Low complexity" evidence="1">
    <location>
        <begin position="33"/>
        <end position="47"/>
    </location>
</feature>
<dbReference type="AlphaFoldDB" id="R4X367"/>
<gene>
    <name evidence="3" type="ORF">BRPE64_CCDS00090</name>
</gene>
<evidence type="ECO:0000256" key="1">
    <source>
        <dbReference type="SAM" id="MobiDB-lite"/>
    </source>
</evidence>